<evidence type="ECO:0000313" key="2">
    <source>
        <dbReference type="EMBL" id="EEF22460.1"/>
    </source>
</evidence>
<evidence type="ECO:0000256" key="1">
    <source>
        <dbReference type="SAM" id="MobiDB-lite"/>
    </source>
</evidence>
<evidence type="ECO:0000313" key="3">
    <source>
        <dbReference type="Proteomes" id="UP000008311"/>
    </source>
</evidence>
<sequence length="250" mass="25639">VVVERDAGAAVEARRRRQHHRVHQRIGGGGKAAQRAAGGDQIAQREAGRRLAEGEADGGALADLQAASVAGDRHRRRGGVQQVVIGADGAMVAVGVADAHLYRAGAVQRLAGQRPRIAAGRRGGGHPAGAVVERHLDHIAARQHAAVQRAGDVLRGGTGDQVGAAAAGVGREQQGGAGQRRRQRVDADRRRAAGRAGIAGHVGVGPGRHADHGAAAGHIGGRREQRRVHQRVGRLHQVADGAVGGADVAQ</sequence>
<dbReference type="EMBL" id="EQ993695">
    <property type="protein sequence ID" value="EEF22460.1"/>
    <property type="molecule type" value="Genomic_DNA"/>
</dbReference>
<protein>
    <submittedName>
        <fullName evidence="2">Uncharacterized protein</fullName>
    </submittedName>
</protein>
<feature type="region of interest" description="Disordered" evidence="1">
    <location>
        <begin position="167"/>
        <end position="209"/>
    </location>
</feature>
<feature type="region of interest" description="Disordered" evidence="1">
    <location>
        <begin position="1"/>
        <end position="40"/>
    </location>
</feature>
<feature type="compositionally biased region" description="Basic residues" evidence="1">
    <location>
        <begin position="14"/>
        <end position="24"/>
    </location>
</feature>
<proteinExistence type="predicted"/>
<dbReference type="AlphaFoldDB" id="B9TNV4"/>
<keyword evidence="3" id="KW-1185">Reference proteome</keyword>
<reference evidence="3" key="1">
    <citation type="journal article" date="2010" name="Nat. Biotechnol.">
        <title>Draft genome sequence of the oilseed species Ricinus communis.</title>
        <authorList>
            <person name="Chan A.P."/>
            <person name="Crabtree J."/>
            <person name="Zhao Q."/>
            <person name="Lorenzi H."/>
            <person name="Orvis J."/>
            <person name="Puiu D."/>
            <person name="Melake-Berhan A."/>
            <person name="Jones K.M."/>
            <person name="Redman J."/>
            <person name="Chen G."/>
            <person name="Cahoon E.B."/>
            <person name="Gedil M."/>
            <person name="Stanke M."/>
            <person name="Haas B.J."/>
            <person name="Wortman J.R."/>
            <person name="Fraser-Liggett C.M."/>
            <person name="Ravel J."/>
            <person name="Rabinowicz P.D."/>
        </authorList>
    </citation>
    <scope>NUCLEOTIDE SEQUENCE [LARGE SCALE GENOMIC DNA]</scope>
    <source>
        <strain evidence="3">cv. Hale</strain>
    </source>
</reference>
<dbReference type="Proteomes" id="UP000008311">
    <property type="component" value="Unassembled WGS sequence"/>
</dbReference>
<organism evidence="2 3">
    <name type="scientific">Ricinus communis</name>
    <name type="common">Castor bean</name>
    <dbReference type="NCBI Taxonomy" id="3988"/>
    <lineage>
        <taxon>Eukaryota</taxon>
        <taxon>Viridiplantae</taxon>
        <taxon>Streptophyta</taxon>
        <taxon>Embryophyta</taxon>
        <taxon>Tracheophyta</taxon>
        <taxon>Spermatophyta</taxon>
        <taxon>Magnoliopsida</taxon>
        <taxon>eudicotyledons</taxon>
        <taxon>Gunneridae</taxon>
        <taxon>Pentapetalae</taxon>
        <taxon>rosids</taxon>
        <taxon>fabids</taxon>
        <taxon>Malpighiales</taxon>
        <taxon>Euphorbiaceae</taxon>
        <taxon>Acalyphoideae</taxon>
        <taxon>Acalypheae</taxon>
        <taxon>Ricinus</taxon>
    </lineage>
</organism>
<feature type="non-terminal residue" evidence="2">
    <location>
        <position position="1"/>
    </location>
</feature>
<feature type="non-terminal residue" evidence="2">
    <location>
        <position position="250"/>
    </location>
</feature>
<name>B9TNV4_RICCO</name>
<accession>B9TNV4</accession>
<dbReference type="InParanoid" id="B9TNV4"/>
<gene>
    <name evidence="2" type="ORF">RCOM_2112870</name>
</gene>